<dbReference type="Gene3D" id="2.40.230.20">
    <property type="entry name" value="Nucleoside-specific channel-forming protein, Tsx-like"/>
    <property type="match status" value="1"/>
</dbReference>
<dbReference type="SUPFAM" id="SSF111364">
    <property type="entry name" value="Tsx-like channel"/>
    <property type="match status" value="1"/>
</dbReference>
<dbReference type="Proteomes" id="UP000199134">
    <property type="component" value="Unassembled WGS sequence"/>
</dbReference>
<comment type="caution">
    <text evidence="2">The sequence shown here is derived from an EMBL/GenBank/DDBJ whole genome shotgun (WGS) entry which is preliminary data.</text>
</comment>
<dbReference type="OrthoDB" id="1007128at2"/>
<keyword evidence="1" id="KW-0732">Signal</keyword>
<sequence length="239" mass="27223">MKKIFSIALMAVAALSANAQNIQLHYDFGRNIYSNEEADRQKVTATLEQFKADDWGSWYYFFDVDLTSKTTRSIYTEISREINLGKNLPLAAHVEYDGGLWHAPAIGNGSYQQAGLAGIAYNGHNADFSKTWSVQALYKQFFKSYEGTHSYASFQLTGVWGLNFLDNKMTFSGFIDFWRGEKANNHGCLVILSEPQLWYNVNKHFSVGTEVEFSNNFIVNYYNDKTFFVNPTLGGKWNL</sequence>
<dbReference type="InterPro" id="IPR036777">
    <property type="entry name" value="Channel_Tsx-like_sf"/>
</dbReference>
<accession>A0A1H0HVM3</accession>
<dbReference type="Pfam" id="PF16412">
    <property type="entry name" value="DUF5020"/>
    <property type="match status" value="1"/>
</dbReference>
<reference evidence="3" key="1">
    <citation type="submission" date="2016-10" db="EMBL/GenBank/DDBJ databases">
        <authorList>
            <person name="de Groot N.N."/>
        </authorList>
    </citation>
    <scope>NUCLEOTIDE SEQUENCE [LARGE SCALE GENOMIC DNA]</scope>
    <source>
        <strain evidence="3">BP1-145</strain>
    </source>
</reference>
<evidence type="ECO:0000313" key="3">
    <source>
        <dbReference type="Proteomes" id="UP000199134"/>
    </source>
</evidence>
<dbReference type="RefSeq" id="WP_091853796.1">
    <property type="nucleotide sequence ID" value="NZ_FNIW01000012.1"/>
</dbReference>
<feature type="signal peptide" evidence="1">
    <location>
        <begin position="1"/>
        <end position="19"/>
    </location>
</feature>
<evidence type="ECO:0000256" key="1">
    <source>
        <dbReference type="SAM" id="SignalP"/>
    </source>
</evidence>
<gene>
    <name evidence="2" type="ORF">SAMN04487900_11235</name>
</gene>
<proteinExistence type="predicted"/>
<dbReference type="EMBL" id="FNIW01000012">
    <property type="protein sequence ID" value="SDO23217.1"/>
    <property type="molecule type" value="Genomic_DNA"/>
</dbReference>
<dbReference type="GO" id="GO:0009279">
    <property type="term" value="C:cell outer membrane"/>
    <property type="evidence" value="ECO:0007669"/>
    <property type="project" value="InterPro"/>
</dbReference>
<organism evidence="2 3">
    <name type="scientific">Prevotella communis</name>
    <dbReference type="NCBI Taxonomy" id="2913614"/>
    <lineage>
        <taxon>Bacteria</taxon>
        <taxon>Pseudomonadati</taxon>
        <taxon>Bacteroidota</taxon>
        <taxon>Bacteroidia</taxon>
        <taxon>Bacteroidales</taxon>
        <taxon>Prevotellaceae</taxon>
        <taxon>Prevotella</taxon>
    </lineage>
</organism>
<dbReference type="AlphaFoldDB" id="A0A1H0HVM3"/>
<name>A0A1H0HVM3_9BACT</name>
<evidence type="ECO:0008006" key="4">
    <source>
        <dbReference type="Google" id="ProtNLM"/>
    </source>
</evidence>
<feature type="chain" id="PRO_5011461579" description="DUF5020 domain-containing protein" evidence="1">
    <location>
        <begin position="20"/>
        <end position="239"/>
    </location>
</feature>
<evidence type="ECO:0000313" key="2">
    <source>
        <dbReference type="EMBL" id="SDO23217.1"/>
    </source>
</evidence>
<protein>
    <recommendedName>
        <fullName evidence="4">DUF5020 domain-containing protein</fullName>
    </recommendedName>
</protein>